<evidence type="ECO:0000313" key="3">
    <source>
        <dbReference type="Proteomes" id="UP000193498"/>
    </source>
</evidence>
<name>A0A1Y1Y268_9FUNG</name>
<organism evidence="2 3">
    <name type="scientific">Basidiobolus meristosporus CBS 931.73</name>
    <dbReference type="NCBI Taxonomy" id="1314790"/>
    <lineage>
        <taxon>Eukaryota</taxon>
        <taxon>Fungi</taxon>
        <taxon>Fungi incertae sedis</taxon>
        <taxon>Zoopagomycota</taxon>
        <taxon>Entomophthoromycotina</taxon>
        <taxon>Basidiobolomycetes</taxon>
        <taxon>Basidiobolales</taxon>
        <taxon>Basidiobolaceae</taxon>
        <taxon>Basidiobolus</taxon>
    </lineage>
</organism>
<dbReference type="Pfam" id="PF09992">
    <property type="entry name" value="NAGPA"/>
    <property type="match status" value="1"/>
</dbReference>
<proteinExistence type="predicted"/>
<dbReference type="Proteomes" id="UP000193498">
    <property type="component" value="Unassembled WGS sequence"/>
</dbReference>
<evidence type="ECO:0000259" key="1">
    <source>
        <dbReference type="Pfam" id="PF09992"/>
    </source>
</evidence>
<keyword evidence="3" id="KW-1185">Reference proteome</keyword>
<evidence type="ECO:0000313" key="2">
    <source>
        <dbReference type="EMBL" id="ORX92090.1"/>
    </source>
</evidence>
<accession>A0A1Y1Y268</accession>
<protein>
    <recommendedName>
        <fullName evidence="1">Phosphodiester glycosidase domain-containing protein</fullName>
    </recommendedName>
</protein>
<dbReference type="InterPro" id="IPR018711">
    <property type="entry name" value="NAGPA"/>
</dbReference>
<dbReference type="EMBL" id="MCFE01000292">
    <property type="protein sequence ID" value="ORX92090.1"/>
    <property type="molecule type" value="Genomic_DNA"/>
</dbReference>
<dbReference type="AlphaFoldDB" id="A0A1Y1Y268"/>
<feature type="domain" description="Phosphodiester glycosidase" evidence="1">
    <location>
        <begin position="42"/>
        <end position="204"/>
    </location>
</feature>
<sequence>MPKAGIFKDDNHSSTVIICDIDTVNVASVGPKTVASSKLHGINGGFFYRGNLLSIAASTGGKSVHNGGDKNAKKRGTMVCYKFSNGSFGVDVPVIGSLSEFTVPEKSTIEWAVGGYSLHLESTDASDAFISKLQKDEQTDNISNVFKGGFSHRSAIGYRRQDGKIVMASFYCSSVLEVRNVMKNAYMCDIAIMLDGGGSSQISGIAIVPGSNKQSVYHGNYSKGSRAIYSMVTVTASTWGDVSLLVNTTTKSYTKSRTC</sequence>
<comment type="caution">
    <text evidence="2">The sequence shown here is derived from an EMBL/GenBank/DDBJ whole genome shotgun (WGS) entry which is preliminary data.</text>
</comment>
<gene>
    <name evidence="2" type="ORF">K493DRAFT_377488</name>
</gene>
<reference evidence="2 3" key="1">
    <citation type="submission" date="2016-07" db="EMBL/GenBank/DDBJ databases">
        <title>Pervasive Adenine N6-methylation of Active Genes in Fungi.</title>
        <authorList>
            <consortium name="DOE Joint Genome Institute"/>
            <person name="Mondo S.J."/>
            <person name="Dannebaum R.O."/>
            <person name="Kuo R.C."/>
            <person name="Labutti K."/>
            <person name="Haridas S."/>
            <person name="Kuo A."/>
            <person name="Salamov A."/>
            <person name="Ahrendt S.R."/>
            <person name="Lipzen A."/>
            <person name="Sullivan W."/>
            <person name="Andreopoulos W.B."/>
            <person name="Clum A."/>
            <person name="Lindquist E."/>
            <person name="Daum C."/>
            <person name="Ramamoorthy G.K."/>
            <person name="Gryganskyi A."/>
            <person name="Culley D."/>
            <person name="Magnuson J.K."/>
            <person name="James T.Y."/>
            <person name="O'Malley M.A."/>
            <person name="Stajich J.E."/>
            <person name="Spatafora J.W."/>
            <person name="Visel A."/>
            <person name="Grigoriev I.V."/>
        </authorList>
    </citation>
    <scope>NUCLEOTIDE SEQUENCE [LARGE SCALE GENOMIC DNA]</scope>
    <source>
        <strain evidence="2 3">CBS 931.73</strain>
    </source>
</reference>
<dbReference type="InParanoid" id="A0A1Y1Y268"/>